<dbReference type="PANTHER" id="PTHR42711">
    <property type="entry name" value="ABC TRANSPORTER ATP-BINDING PROTEIN"/>
    <property type="match status" value="1"/>
</dbReference>
<dbReference type="InterPro" id="IPR027417">
    <property type="entry name" value="P-loop_NTPase"/>
</dbReference>
<accession>A0A074MCU1</accession>
<dbReference type="InterPro" id="IPR003439">
    <property type="entry name" value="ABC_transporter-like_ATP-bd"/>
</dbReference>
<dbReference type="Gene3D" id="3.40.50.300">
    <property type="entry name" value="P-loop containing nucleotide triphosphate hydrolases"/>
    <property type="match status" value="1"/>
</dbReference>
<dbReference type="RefSeq" id="WP_034960225.1">
    <property type="nucleotide sequence ID" value="NZ_JMIW01000004.1"/>
</dbReference>
<dbReference type="Pfam" id="PF00005">
    <property type="entry name" value="ABC_tran"/>
    <property type="match status" value="1"/>
</dbReference>
<dbReference type="AlphaFoldDB" id="A0A074MCU1"/>
<dbReference type="SMART" id="SM00382">
    <property type="entry name" value="AAA"/>
    <property type="match status" value="1"/>
</dbReference>
<keyword evidence="3" id="KW-0067">ATP-binding</keyword>
<keyword evidence="1" id="KW-0813">Transport</keyword>
<dbReference type="Proteomes" id="UP000027647">
    <property type="component" value="Unassembled WGS sequence"/>
</dbReference>
<dbReference type="GO" id="GO:0005524">
    <property type="term" value="F:ATP binding"/>
    <property type="evidence" value="ECO:0007669"/>
    <property type="project" value="UniProtKB-KW"/>
</dbReference>
<gene>
    <name evidence="5" type="ORF">EH31_10900</name>
</gene>
<evidence type="ECO:0000259" key="4">
    <source>
        <dbReference type="PROSITE" id="PS50893"/>
    </source>
</evidence>
<evidence type="ECO:0000256" key="3">
    <source>
        <dbReference type="ARBA" id="ARBA00022840"/>
    </source>
</evidence>
<dbReference type="STRING" id="1044.EH31_10900"/>
<dbReference type="EMBL" id="JMIW01000004">
    <property type="protein sequence ID" value="KEO89658.1"/>
    <property type="molecule type" value="Genomic_DNA"/>
</dbReference>
<evidence type="ECO:0000313" key="6">
    <source>
        <dbReference type="Proteomes" id="UP000027647"/>
    </source>
</evidence>
<dbReference type="eggNOG" id="COG1131">
    <property type="taxonomic scope" value="Bacteria"/>
</dbReference>
<evidence type="ECO:0000256" key="2">
    <source>
        <dbReference type="ARBA" id="ARBA00022741"/>
    </source>
</evidence>
<keyword evidence="2" id="KW-0547">Nucleotide-binding</keyword>
<dbReference type="OrthoDB" id="9778547at2"/>
<dbReference type="InterPro" id="IPR003593">
    <property type="entry name" value="AAA+_ATPase"/>
</dbReference>
<sequence length="304" mass="32445">MQANSCSTVAQLQCVSKSYRSQRVLSDFSFALEPGCVTALLGPNGAGKSTVAGLMTGRLAVDAGKVSLFGLEPRDRRARARMGIMLQSSGLPDGLTVREVIDLHASHFARRLTIDHVLEEAGLAELKDRRCGKLSGGEQRRVQFALAISGAPDLLVLDEPTSGFDPEARRALWQLVRAKAEAGAAVLLATHHMDEAEALADRIVVIAKGAVIADGPPAQIKAQVAGTVVRLRTRLPASRFGTLPDMVKIEERGADVTILTTNPRATLEAVFQIDPALQHFEVVSASLEDALENLVTSQNVQEAA</sequence>
<dbReference type="SUPFAM" id="SSF52540">
    <property type="entry name" value="P-loop containing nucleoside triphosphate hydrolases"/>
    <property type="match status" value="1"/>
</dbReference>
<feature type="domain" description="ABC transporter" evidence="4">
    <location>
        <begin position="10"/>
        <end position="233"/>
    </location>
</feature>
<comment type="caution">
    <text evidence="5">The sequence shown here is derived from an EMBL/GenBank/DDBJ whole genome shotgun (WGS) entry which is preliminary data.</text>
</comment>
<evidence type="ECO:0000256" key="1">
    <source>
        <dbReference type="ARBA" id="ARBA00022448"/>
    </source>
</evidence>
<dbReference type="PROSITE" id="PS50893">
    <property type="entry name" value="ABC_TRANSPORTER_2"/>
    <property type="match status" value="1"/>
</dbReference>
<proteinExistence type="predicted"/>
<organism evidence="5 6">
    <name type="scientific">Erythrobacter longus</name>
    <dbReference type="NCBI Taxonomy" id="1044"/>
    <lineage>
        <taxon>Bacteria</taxon>
        <taxon>Pseudomonadati</taxon>
        <taxon>Pseudomonadota</taxon>
        <taxon>Alphaproteobacteria</taxon>
        <taxon>Sphingomonadales</taxon>
        <taxon>Erythrobacteraceae</taxon>
        <taxon>Erythrobacter/Porphyrobacter group</taxon>
        <taxon>Erythrobacter</taxon>
    </lineage>
</organism>
<keyword evidence="6" id="KW-1185">Reference proteome</keyword>
<dbReference type="InterPro" id="IPR050763">
    <property type="entry name" value="ABC_transporter_ATP-binding"/>
</dbReference>
<dbReference type="InterPro" id="IPR017871">
    <property type="entry name" value="ABC_transporter-like_CS"/>
</dbReference>
<evidence type="ECO:0000313" key="5">
    <source>
        <dbReference type="EMBL" id="KEO89658.1"/>
    </source>
</evidence>
<dbReference type="PANTHER" id="PTHR42711:SF17">
    <property type="entry name" value="ABC TRANSPORTER ATP-BINDING PROTEIN"/>
    <property type="match status" value="1"/>
</dbReference>
<protein>
    <recommendedName>
        <fullName evidence="4">ABC transporter domain-containing protein</fullName>
    </recommendedName>
</protein>
<name>A0A074MCU1_ERYLO</name>
<dbReference type="GO" id="GO:0016887">
    <property type="term" value="F:ATP hydrolysis activity"/>
    <property type="evidence" value="ECO:0007669"/>
    <property type="project" value="InterPro"/>
</dbReference>
<reference evidence="5 6" key="1">
    <citation type="submission" date="2014-04" db="EMBL/GenBank/DDBJ databases">
        <title>A comprehensive comparison of genomes of Erythrobacter spp. strains.</title>
        <authorList>
            <person name="Zheng Q."/>
        </authorList>
    </citation>
    <scope>NUCLEOTIDE SEQUENCE [LARGE SCALE GENOMIC DNA]</scope>
    <source>
        <strain evidence="5 6">DSM 6997</strain>
    </source>
</reference>
<dbReference type="PROSITE" id="PS00211">
    <property type="entry name" value="ABC_TRANSPORTER_1"/>
    <property type="match status" value="1"/>
</dbReference>